<dbReference type="Proteomes" id="UP000238563">
    <property type="component" value="Unassembled WGS sequence"/>
</dbReference>
<name>A0A2S9J9T5_9HYPH</name>
<comment type="caution">
    <text evidence="6">The sequence shown here is derived from an EMBL/GenBank/DDBJ whole genome shotgun (WGS) entry which is preliminary data.</text>
</comment>
<reference evidence="6 7" key="1">
    <citation type="submission" date="2018-02" db="EMBL/GenBank/DDBJ databases">
        <title>The draft genome of Phyllobacterium myrsinacearum DSM5892.</title>
        <authorList>
            <person name="Li L."/>
            <person name="Liu L."/>
            <person name="Zhang X."/>
            <person name="Wang T."/>
        </authorList>
    </citation>
    <scope>NUCLEOTIDE SEQUENCE [LARGE SCALE GENOMIC DNA]</scope>
    <source>
        <strain evidence="6 7">DSM 5892</strain>
    </source>
</reference>
<dbReference type="FunFam" id="3.40.190.290:FF:000001">
    <property type="entry name" value="Transcriptional regulator, LysR family"/>
    <property type="match status" value="1"/>
</dbReference>
<evidence type="ECO:0000256" key="4">
    <source>
        <dbReference type="ARBA" id="ARBA00023163"/>
    </source>
</evidence>
<evidence type="ECO:0000313" key="7">
    <source>
        <dbReference type="Proteomes" id="UP000238563"/>
    </source>
</evidence>
<evidence type="ECO:0000313" key="6">
    <source>
        <dbReference type="EMBL" id="PRD49551.1"/>
    </source>
</evidence>
<dbReference type="EMBL" id="PVBT01000011">
    <property type="protein sequence ID" value="PRD49551.1"/>
    <property type="molecule type" value="Genomic_DNA"/>
</dbReference>
<feature type="domain" description="HTH lysR-type" evidence="5">
    <location>
        <begin position="1"/>
        <end position="60"/>
    </location>
</feature>
<dbReference type="Pfam" id="PF00126">
    <property type="entry name" value="HTH_1"/>
    <property type="match status" value="1"/>
</dbReference>
<dbReference type="InterPro" id="IPR000847">
    <property type="entry name" value="LysR_HTH_N"/>
</dbReference>
<dbReference type="InterPro" id="IPR036390">
    <property type="entry name" value="WH_DNA-bd_sf"/>
</dbReference>
<dbReference type="InterPro" id="IPR005119">
    <property type="entry name" value="LysR_subst-bd"/>
</dbReference>
<dbReference type="SUPFAM" id="SSF53850">
    <property type="entry name" value="Periplasmic binding protein-like II"/>
    <property type="match status" value="1"/>
</dbReference>
<keyword evidence="7" id="KW-1185">Reference proteome</keyword>
<dbReference type="GO" id="GO:0043565">
    <property type="term" value="F:sequence-specific DNA binding"/>
    <property type="evidence" value="ECO:0007669"/>
    <property type="project" value="TreeGrafter"/>
</dbReference>
<sequence>MNNRAGEMEVFVEAVERGSFTAAAERLGLSPSAISKLITRIEERLGTRLLVRSTRALQLTPEGEAYHQRAVRIIAEIEETERLMTSGGAAVPRGLLRVNSSVGFGTRYIVPLVPAFLARYPDVELDLSLSDGVIDIIEERADVAIRTGPMRDSGLKARKLGESRRVVVAAPDYLAKHGVPQTPDELAQHNCLTFNFRRSMDEWAFRYPGEERIRPIAVKGNFKANNGSSVRQLAIAGLGLARIGQFHVQKDLDAGTLVPVLDEYNPEDIEFIHAVFAGHEHMAARIRAFIDFLVESNPADMTV</sequence>
<dbReference type="PANTHER" id="PTHR30537">
    <property type="entry name" value="HTH-TYPE TRANSCRIPTIONAL REGULATOR"/>
    <property type="match status" value="1"/>
</dbReference>
<proteinExistence type="inferred from homology"/>
<dbReference type="Gene3D" id="1.10.10.10">
    <property type="entry name" value="Winged helix-like DNA-binding domain superfamily/Winged helix DNA-binding domain"/>
    <property type="match status" value="1"/>
</dbReference>
<protein>
    <submittedName>
        <fullName evidence="6">LysR family transcriptional regulator</fullName>
    </submittedName>
</protein>
<dbReference type="Pfam" id="PF03466">
    <property type="entry name" value="LysR_substrate"/>
    <property type="match status" value="1"/>
</dbReference>
<evidence type="ECO:0000256" key="3">
    <source>
        <dbReference type="ARBA" id="ARBA00023125"/>
    </source>
</evidence>
<dbReference type="RefSeq" id="WP_105738161.1">
    <property type="nucleotide sequence ID" value="NZ_PVBT01000011.1"/>
</dbReference>
<dbReference type="InterPro" id="IPR036388">
    <property type="entry name" value="WH-like_DNA-bd_sf"/>
</dbReference>
<dbReference type="PANTHER" id="PTHR30537:SF71">
    <property type="entry name" value="TRANSCRIPTIONAL REGULATORY PROTEIN"/>
    <property type="match status" value="1"/>
</dbReference>
<evidence type="ECO:0000256" key="1">
    <source>
        <dbReference type="ARBA" id="ARBA00009437"/>
    </source>
</evidence>
<dbReference type="GO" id="GO:0006351">
    <property type="term" value="P:DNA-templated transcription"/>
    <property type="evidence" value="ECO:0007669"/>
    <property type="project" value="TreeGrafter"/>
</dbReference>
<keyword evidence="2" id="KW-0805">Transcription regulation</keyword>
<dbReference type="PRINTS" id="PR00039">
    <property type="entry name" value="HTHLYSR"/>
</dbReference>
<comment type="similarity">
    <text evidence="1">Belongs to the LysR transcriptional regulatory family.</text>
</comment>
<dbReference type="FunFam" id="1.10.10.10:FF:000001">
    <property type="entry name" value="LysR family transcriptional regulator"/>
    <property type="match status" value="1"/>
</dbReference>
<evidence type="ECO:0000259" key="5">
    <source>
        <dbReference type="PROSITE" id="PS50931"/>
    </source>
</evidence>
<dbReference type="Gene3D" id="3.40.190.290">
    <property type="match status" value="1"/>
</dbReference>
<gene>
    <name evidence="6" type="ORF">C5750_25560</name>
</gene>
<dbReference type="GO" id="GO:0003700">
    <property type="term" value="F:DNA-binding transcription factor activity"/>
    <property type="evidence" value="ECO:0007669"/>
    <property type="project" value="InterPro"/>
</dbReference>
<dbReference type="AlphaFoldDB" id="A0A2S9J9T5"/>
<keyword evidence="3" id="KW-0238">DNA-binding</keyword>
<dbReference type="InterPro" id="IPR058163">
    <property type="entry name" value="LysR-type_TF_proteobact-type"/>
</dbReference>
<dbReference type="PROSITE" id="PS50931">
    <property type="entry name" value="HTH_LYSR"/>
    <property type="match status" value="1"/>
</dbReference>
<dbReference type="SUPFAM" id="SSF46785">
    <property type="entry name" value="Winged helix' DNA-binding domain"/>
    <property type="match status" value="1"/>
</dbReference>
<dbReference type="OrthoDB" id="9786526at2"/>
<evidence type="ECO:0000256" key="2">
    <source>
        <dbReference type="ARBA" id="ARBA00023015"/>
    </source>
</evidence>
<accession>A0A2S9J9T5</accession>
<organism evidence="6 7">
    <name type="scientific">Phyllobacterium myrsinacearum</name>
    <dbReference type="NCBI Taxonomy" id="28101"/>
    <lineage>
        <taxon>Bacteria</taxon>
        <taxon>Pseudomonadati</taxon>
        <taxon>Pseudomonadota</taxon>
        <taxon>Alphaproteobacteria</taxon>
        <taxon>Hyphomicrobiales</taxon>
        <taxon>Phyllobacteriaceae</taxon>
        <taxon>Phyllobacterium</taxon>
    </lineage>
</organism>
<keyword evidence="4" id="KW-0804">Transcription</keyword>